<keyword evidence="1" id="KW-0472">Membrane</keyword>
<accession>A0A6G7GDD6</accession>
<keyword evidence="2" id="KW-0496">Mitochondrion</keyword>
<gene>
    <name evidence="2" type="primary">atp8</name>
</gene>
<geneLocation type="mitochondrion" evidence="2"/>
<evidence type="ECO:0000313" key="2">
    <source>
        <dbReference type="EMBL" id="QIH96322.1"/>
    </source>
</evidence>
<dbReference type="AlphaFoldDB" id="A0A6G7GDD6"/>
<keyword evidence="1" id="KW-0812">Transmembrane</keyword>
<name>A0A6G7GDD6_AMAAU</name>
<feature type="transmembrane region" description="Helical" evidence="1">
    <location>
        <begin position="12"/>
        <end position="33"/>
    </location>
</feature>
<dbReference type="EMBL" id="MN335930">
    <property type="protein sequence ID" value="QIH96322.1"/>
    <property type="molecule type" value="Genomic_DNA"/>
</dbReference>
<proteinExistence type="predicted"/>
<evidence type="ECO:0000256" key="1">
    <source>
        <dbReference type="SAM" id="Phobius"/>
    </source>
</evidence>
<keyword evidence="1" id="KW-1133">Transmembrane helix</keyword>
<sequence>MPQMMPMNWFMLYIMFTLIFFLMNFLNYYLFLIKNNTNFFKKKINSKMLIWKW</sequence>
<organism evidence="2">
    <name type="scientific">Amara aulica</name>
    <name type="common">Ground beetle</name>
    <name type="synonym">Curtonotus aulicus</name>
    <dbReference type="NCBI Taxonomy" id="536885"/>
    <lineage>
        <taxon>Eukaryota</taxon>
        <taxon>Metazoa</taxon>
        <taxon>Ecdysozoa</taxon>
        <taxon>Arthropoda</taxon>
        <taxon>Hexapoda</taxon>
        <taxon>Insecta</taxon>
        <taxon>Pterygota</taxon>
        <taxon>Neoptera</taxon>
        <taxon>Endopterygota</taxon>
        <taxon>Coleoptera</taxon>
        <taxon>Adephaga</taxon>
        <taxon>Caraboidea</taxon>
        <taxon>Carabidae</taxon>
        <taxon>Harpalinae</taxon>
        <taxon>Zabrini</taxon>
        <taxon>Amara</taxon>
    </lineage>
</organism>
<protein>
    <submittedName>
        <fullName evidence="2">ATP synthase F0 subunit 8</fullName>
    </submittedName>
</protein>
<reference evidence="2" key="1">
    <citation type="journal article" date="2020" name="Genes (Basel)">
        <title>The Mitochondrial Genome of Amara aulica (Coleoptera, Carabidae, Harpalinae) and Insights into the Phylogeny of Ground Beetles.</title>
        <authorList>
            <person name="Li Z."/>
            <person name="Li X."/>
            <person name="Song N."/>
            <person name="Tang H."/>
            <person name="Yin X."/>
        </authorList>
    </citation>
    <scope>NUCLEOTIDE SEQUENCE</scope>
</reference>